<proteinExistence type="predicted"/>
<dbReference type="EMBL" id="BDRX01000093">
    <property type="protein sequence ID" value="GBF97169.1"/>
    <property type="molecule type" value="Genomic_DNA"/>
</dbReference>
<accession>A0A2V0PCA5</accession>
<gene>
    <name evidence="1" type="ORF">Rsub_10356</name>
</gene>
<protein>
    <submittedName>
        <fullName evidence="1">Uncharacterized protein</fullName>
    </submittedName>
</protein>
<sequence>MESDRPRAGADALGRRLEQLETLVGLLRAQQGRAQRQSGGAGLTPEELRKAAATVDRLVAAIDRELDPRLRAARAHGESLARDVRATGKLNSCVAGLLSARTLAGGLAAPKPCSRLPQTVFLQ</sequence>
<dbReference type="AlphaFoldDB" id="A0A2V0PCA5"/>
<dbReference type="Proteomes" id="UP000247498">
    <property type="component" value="Unassembled WGS sequence"/>
</dbReference>
<evidence type="ECO:0000313" key="2">
    <source>
        <dbReference type="Proteomes" id="UP000247498"/>
    </source>
</evidence>
<evidence type="ECO:0000313" key="1">
    <source>
        <dbReference type="EMBL" id="GBF97169.1"/>
    </source>
</evidence>
<keyword evidence="2" id="KW-1185">Reference proteome</keyword>
<name>A0A2V0PCA5_9CHLO</name>
<dbReference type="InParanoid" id="A0A2V0PCA5"/>
<organism evidence="1 2">
    <name type="scientific">Raphidocelis subcapitata</name>
    <dbReference type="NCBI Taxonomy" id="307507"/>
    <lineage>
        <taxon>Eukaryota</taxon>
        <taxon>Viridiplantae</taxon>
        <taxon>Chlorophyta</taxon>
        <taxon>core chlorophytes</taxon>
        <taxon>Chlorophyceae</taxon>
        <taxon>CS clade</taxon>
        <taxon>Sphaeropleales</taxon>
        <taxon>Selenastraceae</taxon>
        <taxon>Raphidocelis</taxon>
    </lineage>
</organism>
<comment type="caution">
    <text evidence="1">The sequence shown here is derived from an EMBL/GenBank/DDBJ whole genome shotgun (WGS) entry which is preliminary data.</text>
</comment>
<reference evidence="1 2" key="1">
    <citation type="journal article" date="2018" name="Sci. Rep.">
        <title>Raphidocelis subcapitata (=Pseudokirchneriella subcapitata) provides an insight into genome evolution and environmental adaptations in the Sphaeropleales.</title>
        <authorList>
            <person name="Suzuki S."/>
            <person name="Yamaguchi H."/>
            <person name="Nakajima N."/>
            <person name="Kawachi M."/>
        </authorList>
    </citation>
    <scope>NUCLEOTIDE SEQUENCE [LARGE SCALE GENOMIC DNA]</scope>
    <source>
        <strain evidence="1 2">NIES-35</strain>
    </source>
</reference>